<dbReference type="AlphaFoldDB" id="A0AAN6MKY2"/>
<keyword evidence="4" id="KW-1185">Reference proteome</keyword>
<dbReference type="Pfam" id="PF06985">
    <property type="entry name" value="HET"/>
    <property type="match status" value="1"/>
</dbReference>
<evidence type="ECO:0000313" key="3">
    <source>
        <dbReference type="EMBL" id="KAK3902499.1"/>
    </source>
</evidence>
<evidence type="ECO:0000313" key="4">
    <source>
        <dbReference type="Proteomes" id="UP001303889"/>
    </source>
</evidence>
<organism evidence="3 4">
    <name type="scientific">Staphylotrichum tortipilum</name>
    <dbReference type="NCBI Taxonomy" id="2831512"/>
    <lineage>
        <taxon>Eukaryota</taxon>
        <taxon>Fungi</taxon>
        <taxon>Dikarya</taxon>
        <taxon>Ascomycota</taxon>
        <taxon>Pezizomycotina</taxon>
        <taxon>Sordariomycetes</taxon>
        <taxon>Sordariomycetidae</taxon>
        <taxon>Sordariales</taxon>
        <taxon>Chaetomiaceae</taxon>
        <taxon>Staphylotrichum</taxon>
    </lineage>
</organism>
<comment type="caution">
    <text evidence="3">The sequence shown here is derived from an EMBL/GenBank/DDBJ whole genome shotgun (WGS) entry which is preliminary data.</text>
</comment>
<feature type="compositionally biased region" description="Acidic residues" evidence="1">
    <location>
        <begin position="464"/>
        <end position="494"/>
    </location>
</feature>
<evidence type="ECO:0000259" key="2">
    <source>
        <dbReference type="Pfam" id="PF06985"/>
    </source>
</evidence>
<dbReference type="PANTHER" id="PTHR33112:SF16">
    <property type="entry name" value="HETEROKARYON INCOMPATIBILITY DOMAIN-CONTAINING PROTEIN"/>
    <property type="match status" value="1"/>
</dbReference>
<dbReference type="Proteomes" id="UP001303889">
    <property type="component" value="Unassembled WGS sequence"/>
</dbReference>
<reference evidence="3" key="2">
    <citation type="submission" date="2023-05" db="EMBL/GenBank/DDBJ databases">
        <authorList>
            <consortium name="Lawrence Berkeley National Laboratory"/>
            <person name="Steindorff A."/>
            <person name="Hensen N."/>
            <person name="Bonometti L."/>
            <person name="Westerberg I."/>
            <person name="Brannstrom I.O."/>
            <person name="Guillou S."/>
            <person name="Cros-Aarteil S."/>
            <person name="Calhoun S."/>
            <person name="Haridas S."/>
            <person name="Kuo A."/>
            <person name="Mondo S."/>
            <person name="Pangilinan J."/>
            <person name="Riley R."/>
            <person name="Labutti K."/>
            <person name="Andreopoulos B."/>
            <person name="Lipzen A."/>
            <person name="Chen C."/>
            <person name="Yanf M."/>
            <person name="Daum C."/>
            <person name="Ng V."/>
            <person name="Clum A."/>
            <person name="Ohm R."/>
            <person name="Martin F."/>
            <person name="Silar P."/>
            <person name="Natvig D."/>
            <person name="Lalanne C."/>
            <person name="Gautier V."/>
            <person name="Ament-Velasquez S.L."/>
            <person name="Kruys A."/>
            <person name="Hutchinson M.I."/>
            <person name="Powell A.J."/>
            <person name="Barry K."/>
            <person name="Miller A.N."/>
            <person name="Grigoriev I.V."/>
            <person name="Debuchy R."/>
            <person name="Gladieux P."/>
            <person name="Thoren M.H."/>
            <person name="Johannesson H."/>
        </authorList>
    </citation>
    <scope>NUCLEOTIDE SEQUENCE</scope>
    <source>
        <strain evidence="3">CBS 103.79</strain>
    </source>
</reference>
<name>A0AAN6MKY2_9PEZI</name>
<feature type="region of interest" description="Disordered" evidence="1">
    <location>
        <begin position="458"/>
        <end position="516"/>
    </location>
</feature>
<gene>
    <name evidence="3" type="ORF">C8A05DRAFT_15443</name>
</gene>
<feature type="compositionally biased region" description="Polar residues" evidence="1">
    <location>
        <begin position="497"/>
        <end position="509"/>
    </location>
</feature>
<protein>
    <submittedName>
        <fullName evidence="3">Heterokaryon incompatibility protein-domain-containing protein</fullName>
    </submittedName>
</protein>
<dbReference type="PANTHER" id="PTHR33112">
    <property type="entry name" value="DOMAIN PROTEIN, PUTATIVE-RELATED"/>
    <property type="match status" value="1"/>
</dbReference>
<feature type="domain" description="Heterokaryon incompatibility" evidence="2">
    <location>
        <begin position="49"/>
        <end position="210"/>
    </location>
</feature>
<accession>A0AAN6MKY2</accession>
<feature type="non-terminal residue" evidence="3">
    <location>
        <position position="1"/>
    </location>
</feature>
<reference evidence="3" key="1">
    <citation type="journal article" date="2023" name="Mol. Phylogenet. Evol.">
        <title>Genome-scale phylogeny and comparative genomics of the fungal order Sordariales.</title>
        <authorList>
            <person name="Hensen N."/>
            <person name="Bonometti L."/>
            <person name="Westerberg I."/>
            <person name="Brannstrom I.O."/>
            <person name="Guillou S."/>
            <person name="Cros-Aarteil S."/>
            <person name="Calhoun S."/>
            <person name="Haridas S."/>
            <person name="Kuo A."/>
            <person name="Mondo S."/>
            <person name="Pangilinan J."/>
            <person name="Riley R."/>
            <person name="LaButti K."/>
            <person name="Andreopoulos B."/>
            <person name="Lipzen A."/>
            <person name="Chen C."/>
            <person name="Yan M."/>
            <person name="Daum C."/>
            <person name="Ng V."/>
            <person name="Clum A."/>
            <person name="Steindorff A."/>
            <person name="Ohm R.A."/>
            <person name="Martin F."/>
            <person name="Silar P."/>
            <person name="Natvig D.O."/>
            <person name="Lalanne C."/>
            <person name="Gautier V."/>
            <person name="Ament-Velasquez S.L."/>
            <person name="Kruys A."/>
            <person name="Hutchinson M.I."/>
            <person name="Powell A.J."/>
            <person name="Barry K."/>
            <person name="Miller A.N."/>
            <person name="Grigoriev I.V."/>
            <person name="Debuchy R."/>
            <person name="Gladieux P."/>
            <person name="Hiltunen Thoren M."/>
            <person name="Johannesson H."/>
        </authorList>
    </citation>
    <scope>NUCLEOTIDE SEQUENCE</scope>
    <source>
        <strain evidence="3">CBS 103.79</strain>
    </source>
</reference>
<dbReference type="InterPro" id="IPR010730">
    <property type="entry name" value="HET"/>
</dbReference>
<sequence length="570" mass="63803">LKSCTTDCHPPAQSSFLPTRLLDLGADGTASPRLIIAADLLSHAEVPRYAALSYSWGNEAAAATQTKTEKSNFHERLQGIPPHDMSAVLRDSIQVCRSMSVRYLWIDALCIIQDRADPSDWERESARVGQVYQNAYFTICAVSTSSCHESFLARSQHTFEFDFQSFIYPPARGKYTLHYTGEYDGTPNHDPISNDLRYSPWNDRGWVFQEQELSARKLLFGHHMVHFQCSMSEESENGEVFSAPVAIDWFDLDQQQVYDYFRETTQVYAARLLSYESDRLPALAGLAQRVFESTGSRYLAGLWQDDLHLGLLWHSPRTTEILSERLSSLRASTGSGAPSWSWVSQRGRIEYSSPLFRYFSTQRRVRKEYTAIDAETTLKGACLNQFGDVTSGIIRVRGKVADVPTDCMLDMNDDGQNKLWRGSKHGTIKLSNFYTDWIPAHDPLGGLRMMLLSSGCGRRKDKEAEGDENGEAESEESGSEDGGDEDGVSQDEDVSPSLAQPSETETESTAGRVCSFCNDPEHSRDAGGLILHPAEKPGEYYRVGVFDSRADEAGGTRLFDGVEEEWICII</sequence>
<dbReference type="EMBL" id="MU855505">
    <property type="protein sequence ID" value="KAK3902499.1"/>
    <property type="molecule type" value="Genomic_DNA"/>
</dbReference>
<proteinExistence type="predicted"/>
<evidence type="ECO:0000256" key="1">
    <source>
        <dbReference type="SAM" id="MobiDB-lite"/>
    </source>
</evidence>